<reference evidence="2" key="1">
    <citation type="submission" date="2021-11" db="EMBL/GenBank/DDBJ databases">
        <title>Cultivation dependent microbiological survey of springs from the worlds oldest radium mine currently devoted to the extraction of radon-saturated water.</title>
        <authorList>
            <person name="Kapinusova G."/>
            <person name="Smrhova T."/>
            <person name="Strejcek M."/>
            <person name="Suman J."/>
            <person name="Jani K."/>
            <person name="Pajer P."/>
            <person name="Uhlik O."/>
        </authorList>
    </citation>
    <scope>NUCLEOTIDE SEQUENCE [LARGE SCALE GENOMIC DNA]</scope>
    <source>
        <strain evidence="2">J379</strain>
    </source>
</reference>
<protein>
    <submittedName>
        <fullName evidence="1">Uncharacterized protein</fullName>
    </submittedName>
</protein>
<dbReference type="RefSeq" id="WP_353865507.1">
    <property type="nucleotide sequence ID" value="NZ_CP088295.1"/>
</dbReference>
<keyword evidence="2" id="KW-1185">Reference proteome</keyword>
<evidence type="ECO:0000313" key="1">
    <source>
        <dbReference type="EMBL" id="UUY05038.1"/>
    </source>
</evidence>
<sequence length="78" mass="8643">MQRDEVKRKVKLAVVAVAGRPIRCEVCDEVMVKAIPIIWKGDVKLIGAETGLVSVDFASMNRLVFRHVEVAACPARRP</sequence>
<organism evidence="1 2">
    <name type="scientific">Svornostia abyssi</name>
    <dbReference type="NCBI Taxonomy" id="2898438"/>
    <lineage>
        <taxon>Bacteria</taxon>
        <taxon>Bacillati</taxon>
        <taxon>Actinomycetota</taxon>
        <taxon>Thermoleophilia</taxon>
        <taxon>Solirubrobacterales</taxon>
        <taxon>Baekduiaceae</taxon>
        <taxon>Svornostia</taxon>
    </lineage>
</organism>
<proteinExistence type="predicted"/>
<evidence type="ECO:0000313" key="2">
    <source>
        <dbReference type="Proteomes" id="UP001058860"/>
    </source>
</evidence>
<dbReference type="Proteomes" id="UP001058860">
    <property type="component" value="Chromosome"/>
</dbReference>
<accession>A0ABY5PK33</accession>
<dbReference type="EMBL" id="CP088295">
    <property type="protein sequence ID" value="UUY05038.1"/>
    <property type="molecule type" value="Genomic_DNA"/>
</dbReference>
<gene>
    <name evidence="1" type="ORF">LRS13_05780</name>
</gene>
<name>A0ABY5PK33_9ACTN</name>